<reference evidence="1" key="1">
    <citation type="submission" date="2018-05" db="EMBL/GenBank/DDBJ databases">
        <authorList>
            <person name="Lanie J.A."/>
            <person name="Ng W.-L."/>
            <person name="Kazmierczak K.M."/>
            <person name="Andrzejewski T.M."/>
            <person name="Davidsen T.M."/>
            <person name="Wayne K.J."/>
            <person name="Tettelin H."/>
            <person name="Glass J.I."/>
            <person name="Rusch D."/>
            <person name="Podicherti R."/>
            <person name="Tsui H.-C.T."/>
            <person name="Winkler M.E."/>
        </authorList>
    </citation>
    <scope>NUCLEOTIDE SEQUENCE</scope>
</reference>
<gene>
    <name evidence="1" type="ORF">METZ01_LOCUS28654</name>
</gene>
<dbReference type="GO" id="GO:0006189">
    <property type="term" value="P:'de novo' IMP biosynthetic process"/>
    <property type="evidence" value="ECO:0007669"/>
    <property type="project" value="InterPro"/>
</dbReference>
<dbReference type="PANTHER" id="PTHR43555">
    <property type="entry name" value="PHOSPHORIBOSYLFORMYLGLYCINAMIDINE SYNTHASE SUBUNIT PURL"/>
    <property type="match status" value="1"/>
</dbReference>
<dbReference type="AlphaFoldDB" id="A0A381Q9T8"/>
<evidence type="ECO:0008006" key="2">
    <source>
        <dbReference type="Google" id="ProtNLM"/>
    </source>
</evidence>
<name>A0A381Q9T8_9ZZZZ</name>
<proteinExistence type="predicted"/>
<dbReference type="PANTHER" id="PTHR43555:SF1">
    <property type="entry name" value="PHOSPHORIBOSYLFORMYLGLYCINAMIDINE SYNTHASE SUBUNIT PURL"/>
    <property type="match status" value="1"/>
</dbReference>
<dbReference type="InterPro" id="IPR036676">
    <property type="entry name" value="PurM-like_C_sf"/>
</dbReference>
<sequence>MLPRTYVDQITAKKNQPVQVISETRFCKDGGAWQSYGALFRNFALSGLWPEHLAYIWTFFPPKTALKRLQAANCNISLGVASFSHHIIKIANRSRTGRVIIIGMARTPAVHPVASPGWLIGKISIPRFGKTMMHEKRIYKQFAPFTSQLKGFSACGSPGNDLRKLLELVPDSVGLQLNFPSKYKRGDGILLLNHTLANDEGKFPFRLINDIQVVGRILPEPVFNIDFGDGSVKKWPRSIARITIHHHDDIQAKTYSKEKAIQRKGKKRAAIFVMKNMIHKYMENSKKAFNQYLHKSDWNIYSNAGMMNVNDHQAADLGMRSIADAVRYLACLGTTVKAIQLNSNVANKNFLAGQLSVLEGFQLKNIGVMDLGEDIPEESYHVFVAGQSVPINTDIPVEGEFISLIGSLKGELGGSLYTEISGYRPNDNYPVMDVIMEYNVNQALAQLVQSKIVKWAQTVERGGLAMGLYTLYRRSGIECGLKIHMSMNLKVEEYLFGESFGAALVLLSGDDLMEFQRLCMHYSVPATTIGRVSSEKEITVNKDLKIARGILESYSTASLD</sequence>
<accession>A0A381Q9T8</accession>
<dbReference type="InterPro" id="IPR010074">
    <property type="entry name" value="PRibForGlyAmidine_synth_PurL"/>
</dbReference>
<protein>
    <recommendedName>
        <fullName evidence="2">PurM-like C-terminal domain-containing protein</fullName>
    </recommendedName>
</protein>
<evidence type="ECO:0000313" key="1">
    <source>
        <dbReference type="EMBL" id="SUZ75800.1"/>
    </source>
</evidence>
<dbReference type="SUPFAM" id="SSF56042">
    <property type="entry name" value="PurM C-terminal domain-like"/>
    <property type="match status" value="1"/>
</dbReference>
<organism evidence="1">
    <name type="scientific">marine metagenome</name>
    <dbReference type="NCBI Taxonomy" id="408172"/>
    <lineage>
        <taxon>unclassified sequences</taxon>
        <taxon>metagenomes</taxon>
        <taxon>ecological metagenomes</taxon>
    </lineage>
</organism>
<dbReference type="Gene3D" id="3.90.650.10">
    <property type="entry name" value="PurM-like C-terminal domain"/>
    <property type="match status" value="1"/>
</dbReference>
<dbReference type="GO" id="GO:0004642">
    <property type="term" value="F:phosphoribosylformylglycinamidine synthase activity"/>
    <property type="evidence" value="ECO:0007669"/>
    <property type="project" value="InterPro"/>
</dbReference>
<dbReference type="EMBL" id="UINC01001259">
    <property type="protein sequence ID" value="SUZ75800.1"/>
    <property type="molecule type" value="Genomic_DNA"/>
</dbReference>